<reference evidence="2 3" key="1">
    <citation type="submission" date="2019-09" db="EMBL/GenBank/DDBJ databases">
        <title>Draft genome sequence of various Type strains from the CCUG.</title>
        <authorList>
            <person name="Pineiro-Iglesias B."/>
            <person name="Tunovic T."/>
            <person name="Unosson C."/>
            <person name="Inganas E."/>
            <person name="Ohlen M."/>
            <person name="Cardew S."/>
            <person name="Jensie-Markopoulos S."/>
            <person name="Salva-Serra F."/>
            <person name="Jaen-Luchoro D."/>
            <person name="Karlsson R."/>
            <person name="Svensson-Stadler L."/>
            <person name="Chun J."/>
            <person name="Moore E."/>
        </authorList>
    </citation>
    <scope>NUCLEOTIDE SEQUENCE [LARGE SCALE GENOMIC DNA]</scope>
    <source>
        <strain evidence="2 3">CCUG 56969T</strain>
    </source>
</reference>
<organism evidence="2 3">
    <name type="scientific">Vibrio gigantis</name>
    <dbReference type="NCBI Taxonomy" id="296199"/>
    <lineage>
        <taxon>Bacteria</taxon>
        <taxon>Pseudomonadati</taxon>
        <taxon>Pseudomonadota</taxon>
        <taxon>Gammaproteobacteria</taxon>
        <taxon>Vibrionales</taxon>
        <taxon>Vibrionaceae</taxon>
        <taxon>Vibrio</taxon>
    </lineage>
</organism>
<sequence length="90" mass="9705">MRQLLTTTAALTLSLNAMAFGLPKVEVPSVSTDAQNMIAALQVIQDGGVECSEITDFKLASNVKGYQVECDNQKNYTLLDTNNGLVLQVK</sequence>
<gene>
    <name evidence="2" type="ORF">F4W18_08565</name>
</gene>
<comment type="caution">
    <text evidence="2">The sequence shown here is derived from an EMBL/GenBank/DDBJ whole genome shotgun (WGS) entry which is preliminary data.</text>
</comment>
<dbReference type="EMBL" id="VXJS01000004">
    <property type="protein sequence ID" value="KAA8677604.1"/>
    <property type="molecule type" value="Genomic_DNA"/>
</dbReference>
<evidence type="ECO:0000313" key="2">
    <source>
        <dbReference type="EMBL" id="KAA8677604.1"/>
    </source>
</evidence>
<dbReference type="OrthoDB" id="7067545at2"/>
<keyword evidence="3" id="KW-1185">Reference proteome</keyword>
<dbReference type="RefSeq" id="WP_086712742.1">
    <property type="nucleotide sequence ID" value="NZ_AP025493.1"/>
</dbReference>
<evidence type="ECO:0000313" key="3">
    <source>
        <dbReference type="Proteomes" id="UP000322521"/>
    </source>
</evidence>
<evidence type="ECO:0008006" key="4">
    <source>
        <dbReference type="Google" id="ProtNLM"/>
    </source>
</evidence>
<feature type="chain" id="PRO_5024381023" description="PepSY domain-containing protein" evidence="1">
    <location>
        <begin position="20"/>
        <end position="90"/>
    </location>
</feature>
<evidence type="ECO:0000256" key="1">
    <source>
        <dbReference type="SAM" id="SignalP"/>
    </source>
</evidence>
<keyword evidence="1" id="KW-0732">Signal</keyword>
<accession>A0A5M9NZP2</accession>
<proteinExistence type="predicted"/>
<protein>
    <recommendedName>
        <fullName evidence="4">PepSY domain-containing protein</fullName>
    </recommendedName>
</protein>
<feature type="signal peptide" evidence="1">
    <location>
        <begin position="1"/>
        <end position="19"/>
    </location>
</feature>
<dbReference type="AlphaFoldDB" id="A0A5M9NZP2"/>
<dbReference type="Proteomes" id="UP000322521">
    <property type="component" value="Unassembled WGS sequence"/>
</dbReference>
<name>A0A5M9NZP2_9VIBR</name>